<accession>A0AAV1I4S7</accession>
<evidence type="ECO:0000256" key="1">
    <source>
        <dbReference type="SAM" id="MobiDB-lite"/>
    </source>
</evidence>
<dbReference type="AlphaFoldDB" id="A0AAV1I4S7"/>
<organism evidence="2 3">
    <name type="scientific">Coccomyxa viridis</name>
    <dbReference type="NCBI Taxonomy" id="1274662"/>
    <lineage>
        <taxon>Eukaryota</taxon>
        <taxon>Viridiplantae</taxon>
        <taxon>Chlorophyta</taxon>
        <taxon>core chlorophytes</taxon>
        <taxon>Trebouxiophyceae</taxon>
        <taxon>Trebouxiophyceae incertae sedis</taxon>
        <taxon>Coccomyxaceae</taxon>
        <taxon>Coccomyxa</taxon>
    </lineage>
</organism>
<protein>
    <submittedName>
        <fullName evidence="2">Uncharacterized protein</fullName>
    </submittedName>
</protein>
<dbReference type="GO" id="GO:0005762">
    <property type="term" value="C:mitochondrial large ribosomal subunit"/>
    <property type="evidence" value="ECO:0007669"/>
    <property type="project" value="InterPro"/>
</dbReference>
<keyword evidence="3" id="KW-1185">Reference proteome</keyword>
<evidence type="ECO:0000313" key="2">
    <source>
        <dbReference type="EMBL" id="CAK0780001.1"/>
    </source>
</evidence>
<comment type="caution">
    <text evidence="2">The sequence shown here is derived from an EMBL/GenBank/DDBJ whole genome shotgun (WGS) entry which is preliminary data.</text>
</comment>
<dbReference type="PANTHER" id="PTHR13359:SF2">
    <property type="entry name" value="LARGE RIBOSOMAL SUBUNIT PROTEIN ML40"/>
    <property type="match status" value="1"/>
</dbReference>
<feature type="region of interest" description="Disordered" evidence="1">
    <location>
        <begin position="113"/>
        <end position="152"/>
    </location>
</feature>
<feature type="region of interest" description="Disordered" evidence="1">
    <location>
        <begin position="20"/>
        <end position="43"/>
    </location>
</feature>
<evidence type="ECO:0000313" key="3">
    <source>
        <dbReference type="Proteomes" id="UP001314263"/>
    </source>
</evidence>
<dbReference type="PANTHER" id="PTHR13359">
    <property type="entry name" value="39S RIBOSOMAL PROTEIN L40, MITOCHONDRIAL"/>
    <property type="match status" value="1"/>
</dbReference>
<proteinExistence type="predicted"/>
<reference evidence="2 3" key="1">
    <citation type="submission" date="2023-10" db="EMBL/GenBank/DDBJ databases">
        <authorList>
            <person name="Maclean D."/>
            <person name="Macfadyen A."/>
        </authorList>
    </citation>
    <scope>NUCLEOTIDE SEQUENCE [LARGE SCALE GENOMIC DNA]</scope>
</reference>
<dbReference type="InterPro" id="IPR039145">
    <property type="entry name" value="Ribosomal_mL40_metazoa/plant"/>
</dbReference>
<name>A0AAV1I4S7_9CHLO</name>
<dbReference type="Proteomes" id="UP001314263">
    <property type="component" value="Unassembled WGS sequence"/>
</dbReference>
<dbReference type="EMBL" id="CAUYUE010000006">
    <property type="protein sequence ID" value="CAK0780001.1"/>
    <property type="molecule type" value="Genomic_DNA"/>
</dbReference>
<gene>
    <name evidence="2" type="ORF">CVIRNUC_004910</name>
</gene>
<sequence>MLRGLTLRLHWQQKHANLFPPSAQTAGFAKKKGKDDDSGPDPRITKLLKILEPKPKEKMPEMSAEDTAMWNEATKAYNKLKLAQHRVYMSDLSIKIQLKKAALAALPEHLRKEAEKAQTDLPPPNRQMFTWTPPIPGYTEQQGDASRRRRRG</sequence>